<evidence type="ECO:0000256" key="10">
    <source>
        <dbReference type="ARBA" id="ARBA00023157"/>
    </source>
</evidence>
<reference evidence="23" key="1">
    <citation type="submission" date="2021-03" db="EMBL/GenBank/DDBJ databases">
        <authorList>
            <person name="Tagirdzhanova G."/>
        </authorList>
    </citation>
    <scope>NUCLEOTIDE SEQUENCE</scope>
</reference>
<evidence type="ECO:0000256" key="14">
    <source>
        <dbReference type="ARBA" id="ARBA00023316"/>
    </source>
</evidence>
<feature type="chain" id="PRO_5034331054" description="Crh-like protein" evidence="21">
    <location>
        <begin position="23"/>
        <end position="472"/>
    </location>
</feature>
<keyword evidence="5" id="KW-0328">Glycosyltransferase</keyword>
<dbReference type="GO" id="GO:0098552">
    <property type="term" value="C:side of membrane"/>
    <property type="evidence" value="ECO:0007669"/>
    <property type="project" value="UniProtKB-KW"/>
</dbReference>
<keyword evidence="9 17" id="KW-0472">Membrane</keyword>
<evidence type="ECO:0000256" key="15">
    <source>
        <dbReference type="ARBA" id="ARBA00038074"/>
    </source>
</evidence>
<evidence type="ECO:0000256" key="8">
    <source>
        <dbReference type="ARBA" id="ARBA00022801"/>
    </source>
</evidence>
<keyword evidence="4" id="KW-0336">GPI-anchor</keyword>
<organism evidence="23 24">
    <name type="scientific">Heterodermia speciosa</name>
    <dbReference type="NCBI Taxonomy" id="116794"/>
    <lineage>
        <taxon>Eukaryota</taxon>
        <taxon>Fungi</taxon>
        <taxon>Dikarya</taxon>
        <taxon>Ascomycota</taxon>
        <taxon>Pezizomycotina</taxon>
        <taxon>Lecanoromycetes</taxon>
        <taxon>OSLEUM clade</taxon>
        <taxon>Lecanoromycetidae</taxon>
        <taxon>Caliciales</taxon>
        <taxon>Physciaceae</taxon>
        <taxon>Heterodermia</taxon>
    </lineage>
</organism>
<dbReference type="GO" id="GO:0031505">
    <property type="term" value="P:fungal-type cell wall organization"/>
    <property type="evidence" value="ECO:0007669"/>
    <property type="project" value="TreeGrafter"/>
</dbReference>
<dbReference type="GO" id="GO:0009277">
    <property type="term" value="C:fungal-type cell wall"/>
    <property type="evidence" value="ECO:0007669"/>
    <property type="project" value="TreeGrafter"/>
</dbReference>
<comment type="caution">
    <text evidence="23">The sequence shown here is derived from an EMBL/GenBank/DDBJ whole genome shotgun (WGS) entry which is preliminary data.</text>
</comment>
<evidence type="ECO:0000256" key="4">
    <source>
        <dbReference type="ARBA" id="ARBA00022622"/>
    </source>
</evidence>
<dbReference type="FunFam" id="2.60.120.200:FF:000152">
    <property type="entry name" value="Cell wall glucanase"/>
    <property type="match status" value="1"/>
</dbReference>
<comment type="subcellular location">
    <subcellularLocation>
        <location evidence="2">Cell envelope</location>
    </subcellularLocation>
    <subcellularLocation>
        <location evidence="3">Membrane</location>
        <topology evidence="3">Lipid-anchor</topology>
        <topology evidence="3">GPI-anchor</topology>
    </subcellularLocation>
</comment>
<dbReference type="EC" id="3.2.-.-" evidence="17"/>
<feature type="active site" description="Proton donor" evidence="18">
    <location>
        <position position="124"/>
    </location>
</feature>
<keyword evidence="14" id="KW-0961">Cell wall biogenesis/degradation</keyword>
<keyword evidence="10 19" id="KW-1015">Disulfide bond</keyword>
<evidence type="ECO:0000256" key="11">
    <source>
        <dbReference type="ARBA" id="ARBA00023180"/>
    </source>
</evidence>
<dbReference type="PROSITE" id="PS51762">
    <property type="entry name" value="GH16_2"/>
    <property type="match status" value="1"/>
</dbReference>
<dbReference type="Gene3D" id="2.60.120.200">
    <property type="match status" value="1"/>
</dbReference>
<evidence type="ECO:0000256" key="6">
    <source>
        <dbReference type="ARBA" id="ARBA00022679"/>
    </source>
</evidence>
<feature type="disulfide bond" evidence="19">
    <location>
        <begin position="28"/>
        <end position="36"/>
    </location>
</feature>
<dbReference type="GO" id="GO:0016757">
    <property type="term" value="F:glycosyltransferase activity"/>
    <property type="evidence" value="ECO:0007669"/>
    <property type="project" value="UniProtKB-KW"/>
</dbReference>
<evidence type="ECO:0000256" key="16">
    <source>
        <dbReference type="ARBA" id="ARBA00093308"/>
    </source>
</evidence>
<proteinExistence type="inferred from homology"/>
<dbReference type="InterPro" id="IPR017168">
    <property type="entry name" value="CHR-like"/>
</dbReference>
<sequence>MKTGIVATALVITTLRNALTSAQTFTTCNPLTSGSCPPDSALGRSVNIDFTSGESDSFTPQGNPTYDSNGASFTVAQSGDSPQLASKWYIMFGRVEYTMKPAPGVGIVSSAVMQSDDLDEIDWEWLGGDDNQVQSNYFGKGQTTTYNRGAFHSNPNNQASFKTYTIDWTADQIAWQIDGTTVRTLTPETAEAGQYPQTPMMIKVGAWSGGDPSNPQGTIEWAGGATNYAGGPYTMQVKSIAVTDYSTGTQYTYSGTDGSWQSIKSTGGTINSGGNGASPVAGAAAAVTSTSNGAPLPFEGTHRDPSPTIVKSGYPWVATTLQTSVSSTATTYPGLPSGWTVTSSGKVLPPSSAAPLPSLPSSTSQDSSLQPSGVAGGYEVKTGWDDRGFKTTYTIASSAATQKPQYNEQGFLITPTPALESRSTPTPAIKAADSASTSAGIIVHKATTTGAANSNILSPLLGAACLGGVLLL</sequence>
<keyword evidence="13" id="KW-0326">Glycosidase</keyword>
<dbReference type="PIRSF" id="PIRSF037299">
    <property type="entry name" value="Glycosidase_CRH1_prd"/>
    <property type="match status" value="1"/>
</dbReference>
<gene>
    <name evidence="23" type="ORF">HETSPECPRED_007044</name>
</gene>
<evidence type="ECO:0000256" key="21">
    <source>
        <dbReference type="SAM" id="SignalP"/>
    </source>
</evidence>
<feature type="compositionally biased region" description="Low complexity" evidence="20">
    <location>
        <begin position="351"/>
        <end position="372"/>
    </location>
</feature>
<evidence type="ECO:0000256" key="2">
    <source>
        <dbReference type="ARBA" id="ARBA00004196"/>
    </source>
</evidence>
<comment type="catalytic activity">
    <reaction evidence="1">
        <text>Random endo-hydrolysis of N-acetyl-beta-D-glucosaminide (1-&gt;4)-beta-linkages in chitin and chitodextrins.</text>
        <dbReference type="EC" id="3.2.1.14"/>
    </reaction>
</comment>
<keyword evidence="7 21" id="KW-0732">Signal</keyword>
<dbReference type="GO" id="GO:0005975">
    <property type="term" value="P:carbohydrate metabolic process"/>
    <property type="evidence" value="ECO:0007669"/>
    <property type="project" value="InterPro"/>
</dbReference>
<dbReference type="PANTHER" id="PTHR10963:SF68">
    <property type="entry name" value="GLYCOSIDASE CRH1-RELATED"/>
    <property type="match status" value="1"/>
</dbReference>
<protein>
    <recommendedName>
        <fullName evidence="17">Crh-like protein</fullName>
        <ecNumber evidence="17">3.2.-.-</ecNumber>
    </recommendedName>
</protein>
<keyword evidence="12" id="KW-0449">Lipoprotein</keyword>
<accession>A0A8H3IB71</accession>
<evidence type="ECO:0000256" key="17">
    <source>
        <dbReference type="PIRNR" id="PIRNR037299"/>
    </source>
</evidence>
<keyword evidence="6" id="KW-0808">Transferase</keyword>
<dbReference type="InterPro" id="IPR013320">
    <property type="entry name" value="ConA-like_dom_sf"/>
</dbReference>
<comment type="similarity">
    <text evidence="15">Belongs to the glycosyl hydrolase 16 family. CRH1 subfamily.</text>
</comment>
<feature type="region of interest" description="Disordered" evidence="20">
    <location>
        <begin position="351"/>
        <end position="374"/>
    </location>
</feature>
<comment type="function">
    <text evidence="16">Dual chitinase/transglycosylase that plays a role in cell wall architecture. Chitinase and transglycosylase activities are coupled. Required for the polysaccharide cross-linking at the septa and the cell wall. More specifically, transfers chitin to 1,6-beta-glucan in the cell wall.</text>
</comment>
<dbReference type="SUPFAM" id="SSF49899">
    <property type="entry name" value="Concanavalin A-like lectins/glucanases"/>
    <property type="match status" value="1"/>
</dbReference>
<keyword evidence="8 17" id="KW-0378">Hydrolase</keyword>
<evidence type="ECO:0000256" key="19">
    <source>
        <dbReference type="PIRSR" id="PIRSR037299-2"/>
    </source>
</evidence>
<dbReference type="Pfam" id="PF00722">
    <property type="entry name" value="Glyco_hydro_16"/>
    <property type="match status" value="1"/>
</dbReference>
<dbReference type="InterPro" id="IPR050546">
    <property type="entry name" value="Glycosyl_Hydrlase_16"/>
</dbReference>
<evidence type="ECO:0000256" key="12">
    <source>
        <dbReference type="ARBA" id="ARBA00023288"/>
    </source>
</evidence>
<dbReference type="CDD" id="cd02183">
    <property type="entry name" value="GH16_fungal_CRH1_transglycosylase"/>
    <property type="match status" value="1"/>
</dbReference>
<dbReference type="GO" id="GO:0008843">
    <property type="term" value="F:endochitinase activity"/>
    <property type="evidence" value="ECO:0007669"/>
    <property type="project" value="UniProtKB-EC"/>
</dbReference>
<evidence type="ECO:0000259" key="22">
    <source>
        <dbReference type="PROSITE" id="PS51762"/>
    </source>
</evidence>
<evidence type="ECO:0000256" key="3">
    <source>
        <dbReference type="ARBA" id="ARBA00004589"/>
    </source>
</evidence>
<dbReference type="PANTHER" id="PTHR10963">
    <property type="entry name" value="GLYCOSYL HYDROLASE-RELATED"/>
    <property type="match status" value="1"/>
</dbReference>
<dbReference type="OrthoDB" id="4781at2759"/>
<dbReference type="AlphaFoldDB" id="A0A8H3IB71"/>
<keyword evidence="24" id="KW-1185">Reference proteome</keyword>
<evidence type="ECO:0000256" key="7">
    <source>
        <dbReference type="ARBA" id="ARBA00022729"/>
    </source>
</evidence>
<evidence type="ECO:0000256" key="13">
    <source>
        <dbReference type="ARBA" id="ARBA00023295"/>
    </source>
</evidence>
<feature type="domain" description="GH16" evidence="22">
    <location>
        <begin position="30"/>
        <end position="230"/>
    </location>
</feature>
<evidence type="ECO:0000256" key="9">
    <source>
        <dbReference type="ARBA" id="ARBA00023136"/>
    </source>
</evidence>
<evidence type="ECO:0000256" key="20">
    <source>
        <dbReference type="SAM" id="MobiDB-lite"/>
    </source>
</evidence>
<evidence type="ECO:0000256" key="5">
    <source>
        <dbReference type="ARBA" id="ARBA00022676"/>
    </source>
</evidence>
<feature type="active site" description="Nucleophile" evidence="18">
    <location>
        <position position="120"/>
    </location>
</feature>
<name>A0A8H3IB71_9LECA</name>
<dbReference type="InterPro" id="IPR000757">
    <property type="entry name" value="Beta-glucanase-like"/>
</dbReference>
<feature type="signal peptide" evidence="21">
    <location>
        <begin position="1"/>
        <end position="22"/>
    </location>
</feature>
<evidence type="ECO:0000313" key="23">
    <source>
        <dbReference type="EMBL" id="CAF9907119.1"/>
    </source>
</evidence>
<evidence type="ECO:0000256" key="18">
    <source>
        <dbReference type="PIRSR" id="PIRSR037299-1"/>
    </source>
</evidence>
<evidence type="ECO:0000313" key="24">
    <source>
        <dbReference type="Proteomes" id="UP000664521"/>
    </source>
</evidence>
<dbReference type="EMBL" id="CAJPDS010000005">
    <property type="protein sequence ID" value="CAF9907119.1"/>
    <property type="molecule type" value="Genomic_DNA"/>
</dbReference>
<dbReference type="Proteomes" id="UP000664521">
    <property type="component" value="Unassembled WGS sequence"/>
</dbReference>
<keyword evidence="11" id="KW-0325">Glycoprotein</keyword>
<evidence type="ECO:0000256" key="1">
    <source>
        <dbReference type="ARBA" id="ARBA00000822"/>
    </source>
</evidence>